<dbReference type="AlphaFoldDB" id="A0A2T4TYZ5"/>
<dbReference type="InterPro" id="IPR010870">
    <property type="entry name" value="Porin_O/P"/>
</dbReference>
<dbReference type="SUPFAM" id="SSF56935">
    <property type="entry name" value="Porins"/>
    <property type="match status" value="1"/>
</dbReference>
<comment type="caution">
    <text evidence="3">The sequence shown here is derived from an EMBL/GenBank/DDBJ whole genome shotgun (WGS) entry which is preliminary data.</text>
</comment>
<gene>
    <name evidence="3" type="ORF">CLG94_04665</name>
</gene>
<evidence type="ECO:0000256" key="1">
    <source>
        <dbReference type="SAM" id="Coils"/>
    </source>
</evidence>
<evidence type="ECO:0000313" key="3">
    <source>
        <dbReference type="EMBL" id="PTL36330.1"/>
    </source>
</evidence>
<feature type="signal peptide" evidence="2">
    <location>
        <begin position="1"/>
        <end position="26"/>
    </location>
</feature>
<dbReference type="Proteomes" id="UP000241436">
    <property type="component" value="Unassembled WGS sequence"/>
</dbReference>
<organism evidence="3 4">
    <name type="scientific">Candidatus Methylomirabilis limnetica</name>
    <dbReference type="NCBI Taxonomy" id="2033718"/>
    <lineage>
        <taxon>Bacteria</taxon>
        <taxon>Candidatus Methylomirabilota</taxon>
        <taxon>Candidatus Methylomirabilia</taxon>
        <taxon>Candidatus Methylomirabilales</taxon>
        <taxon>Candidatus Methylomirabilaceae</taxon>
        <taxon>Candidatus Methylomirabilis</taxon>
    </lineage>
</organism>
<reference evidence="3 4" key="1">
    <citation type="submission" date="2017-09" db="EMBL/GenBank/DDBJ databases">
        <title>Bloom of a denitrifying methanotroph, Candidatus Methylomirabilis limnetica, in a deep stratified lake.</title>
        <authorList>
            <person name="Graf J.S."/>
            <person name="Marchant H.K."/>
            <person name="Tienken D."/>
            <person name="Hach P.F."/>
            <person name="Brand A."/>
            <person name="Schubert C.J."/>
            <person name="Kuypers M.M."/>
            <person name="Milucka J."/>
        </authorList>
    </citation>
    <scope>NUCLEOTIDE SEQUENCE [LARGE SCALE GENOMIC DNA]</scope>
    <source>
        <strain evidence="3 4">Zug</strain>
    </source>
</reference>
<evidence type="ECO:0000313" key="4">
    <source>
        <dbReference type="Proteomes" id="UP000241436"/>
    </source>
</evidence>
<evidence type="ECO:0008006" key="5">
    <source>
        <dbReference type="Google" id="ProtNLM"/>
    </source>
</evidence>
<accession>A0A2T4TYZ5</accession>
<dbReference type="InterPro" id="IPR023614">
    <property type="entry name" value="Porin_dom_sf"/>
</dbReference>
<dbReference type="RefSeq" id="WP_107561705.1">
    <property type="nucleotide sequence ID" value="NZ_NVQC01000016.1"/>
</dbReference>
<sequence>MDQRKWWVRGVVLGSALLLAPAPAWADKLTELEQVFETQQQSLQQLQQEMHRLRQDRTAQQTEIDRRVMEVEKKAADAAASSLLTGYEPGKGFFLKSADGQFNLSLRGYVQTWMQIEGARNEEEFPGVVGGQDLTAAGLARHDPSTFRLRRTRIIVSGQVFNNFGFFIESEISGGAIGTRLEEGWGSYTYAPWAKVTVGQYKPRFGLEMLTSARDLDFAERAVISRALSPEQQLGATVEGTLKLATMPVYYGVGIYNGCGRVDQCAIDNDGKKEFTGRVAVSPPMPFGTLTIGLNADHRTFRIVRGNGATDANTVTRVVGGFENFNPGSPTGVRLAGNGVGGTQDGFRINGDRVTGGGDLVFDFYPFVLKGEYAYASQERDNLGASGSNLDHLIMQGGYGTIGYWLFGTKRNGLLTNLRYEHVRVDDNKGAFTSAVANEVPMELRSGTLGLTWYVNPSVRLRGNYILIDLRPGRNAVGMSNSTHGELAHQGIAELQFQF</sequence>
<name>A0A2T4TYZ5_9BACT</name>
<protein>
    <recommendedName>
        <fullName evidence="5">Porin</fullName>
    </recommendedName>
</protein>
<dbReference type="Gene3D" id="2.40.160.10">
    <property type="entry name" value="Porin"/>
    <property type="match status" value="1"/>
</dbReference>
<keyword evidence="2" id="KW-0732">Signal</keyword>
<dbReference type="EMBL" id="NVQC01000016">
    <property type="protein sequence ID" value="PTL36330.1"/>
    <property type="molecule type" value="Genomic_DNA"/>
</dbReference>
<reference evidence="4" key="2">
    <citation type="journal article" date="2018" name="Environ. Microbiol.">
        <title>Bloom of a denitrifying methanotroph, 'Candidatus Methylomirabilis limnetica', in a deep stratified lake.</title>
        <authorList>
            <person name="Graf J.S."/>
            <person name="Mayr M.J."/>
            <person name="Marchant H.K."/>
            <person name="Tienken D."/>
            <person name="Hach P.F."/>
            <person name="Brand A."/>
            <person name="Schubert C.J."/>
            <person name="Kuypers M.M."/>
            <person name="Milucka J."/>
        </authorList>
    </citation>
    <scope>NUCLEOTIDE SEQUENCE [LARGE SCALE GENOMIC DNA]</scope>
    <source>
        <strain evidence="4">Zug</strain>
    </source>
</reference>
<proteinExistence type="predicted"/>
<dbReference type="OrthoDB" id="9807854at2"/>
<keyword evidence="1" id="KW-0175">Coiled coil</keyword>
<feature type="coiled-coil region" evidence="1">
    <location>
        <begin position="29"/>
        <end position="63"/>
    </location>
</feature>
<dbReference type="Pfam" id="PF07396">
    <property type="entry name" value="Porin_O_P"/>
    <property type="match status" value="1"/>
</dbReference>
<keyword evidence="4" id="KW-1185">Reference proteome</keyword>
<feature type="chain" id="PRO_5015468275" description="Porin" evidence="2">
    <location>
        <begin position="27"/>
        <end position="499"/>
    </location>
</feature>
<evidence type="ECO:0000256" key="2">
    <source>
        <dbReference type="SAM" id="SignalP"/>
    </source>
</evidence>